<dbReference type="EMBL" id="JAVXUO010003142">
    <property type="protein sequence ID" value="KAK2966236.1"/>
    <property type="molecule type" value="Genomic_DNA"/>
</dbReference>
<organism evidence="3 4">
    <name type="scientific">Escallonia rubra</name>
    <dbReference type="NCBI Taxonomy" id="112253"/>
    <lineage>
        <taxon>Eukaryota</taxon>
        <taxon>Viridiplantae</taxon>
        <taxon>Streptophyta</taxon>
        <taxon>Embryophyta</taxon>
        <taxon>Tracheophyta</taxon>
        <taxon>Spermatophyta</taxon>
        <taxon>Magnoliopsida</taxon>
        <taxon>eudicotyledons</taxon>
        <taxon>Gunneridae</taxon>
        <taxon>Pentapetalae</taxon>
        <taxon>asterids</taxon>
        <taxon>campanulids</taxon>
        <taxon>Escalloniales</taxon>
        <taxon>Escalloniaceae</taxon>
        <taxon>Escallonia</taxon>
    </lineage>
</organism>
<gene>
    <name evidence="3" type="ORF">RJ640_008219</name>
</gene>
<evidence type="ECO:0000313" key="4">
    <source>
        <dbReference type="Proteomes" id="UP001187471"/>
    </source>
</evidence>
<evidence type="ECO:0000256" key="1">
    <source>
        <dbReference type="SAM" id="MobiDB-lite"/>
    </source>
</evidence>
<proteinExistence type="predicted"/>
<feature type="compositionally biased region" description="Polar residues" evidence="1">
    <location>
        <begin position="599"/>
        <end position="619"/>
    </location>
</feature>
<keyword evidence="4" id="KW-1185">Reference proteome</keyword>
<dbReference type="PANTHER" id="PTHR31730">
    <property type="entry name" value="OS01G0873900 PROTEIN"/>
    <property type="match status" value="1"/>
</dbReference>
<accession>A0AA88QQG7</accession>
<dbReference type="SUPFAM" id="SSF56672">
    <property type="entry name" value="DNA/RNA polymerases"/>
    <property type="match status" value="1"/>
</dbReference>
<dbReference type="GO" id="GO:0045927">
    <property type="term" value="P:positive regulation of growth"/>
    <property type="evidence" value="ECO:0007669"/>
    <property type="project" value="InterPro"/>
</dbReference>
<dbReference type="InterPro" id="IPR045021">
    <property type="entry name" value="PSI1/2/3"/>
</dbReference>
<evidence type="ECO:0000313" key="3">
    <source>
        <dbReference type="EMBL" id="KAK2966236.1"/>
    </source>
</evidence>
<dbReference type="InterPro" id="IPR043502">
    <property type="entry name" value="DNA/RNA_pol_sf"/>
</dbReference>
<feature type="region of interest" description="Disordered" evidence="1">
    <location>
        <begin position="595"/>
        <end position="622"/>
    </location>
</feature>
<comment type="caution">
    <text evidence="3">The sequence shown here is derived from an EMBL/GenBank/DDBJ whole genome shotgun (WGS) entry which is preliminary data.</text>
</comment>
<feature type="compositionally biased region" description="Polar residues" evidence="1">
    <location>
        <begin position="665"/>
        <end position="677"/>
    </location>
</feature>
<dbReference type="CDD" id="cd09272">
    <property type="entry name" value="RNase_HI_RT_Ty1"/>
    <property type="match status" value="1"/>
</dbReference>
<feature type="domain" description="DUF668" evidence="2">
    <location>
        <begin position="437"/>
        <end position="522"/>
    </location>
</feature>
<protein>
    <recommendedName>
        <fullName evidence="2">DUF668 domain-containing protein</fullName>
    </recommendedName>
</protein>
<dbReference type="Pfam" id="PF05003">
    <property type="entry name" value="DUF668"/>
    <property type="match status" value="1"/>
</dbReference>
<evidence type="ECO:0000259" key="2">
    <source>
        <dbReference type="Pfam" id="PF05003"/>
    </source>
</evidence>
<name>A0AA88QQG7_9ASTE</name>
<sequence length="704" mass="79024">MKWSQLVRTFLKGKGKLSHLLGTGPKKGDPRFDAWDEEDSMVMSWLWNSMLPEISDTFMFLPTSKEIWEAAQQTYSKVSDAARVFEIKSKISDTKQGDRSVTEYANLLKNLWQEMDHYRCIEMKCSDDAAVLKNFIEKDRTYDFLAGLNIEFDQVRIQILGKEELPSLNETISIINAEESRRGMMLYAQPVEESAMEDMSHGDVNSSGGEENGFNKEDIGRLRSLLDSLEKSKGGVTALIVYVDDIIVTGNDSDEKEALRKYLAKEFKIKDLGKLKPSDTPIEPNHRLAEFIEGEPTDKGMYQRLVGKLIYLSHKRPDIAYAVSVVSQFMQNPKDVHLHAVYQILQYLKGSPGRGILFRKGTNIELEAYTDADYAGSLTDRRSTSGYCTFLGGNLVTWRSKKQPVVARSSSEVEFRSMAQAESSSTPSNGSLNIQHRLGPAGLALHYANIVLQIDSIVARSNAMPPNTRDTLYQSLPPSIKSPLRAKLHSFHVKEELTVTEIKAEMEKTLHWLVPISINTAKAHHGFGWVGEWANTGSEVNRKPTGLTDIIRIDTLHHADKQKTEAYILELMAWLNHLVSRSKVVGNGGSIRSPIKSLTVPTDQENNQQMTNETASASSPLPKVEDQEIIYKERTQETIRKIQDFDETVKSGIRKHDEQMEGNGDSPTRGSNNFFPAEGQSSSIPVVGLDIKAMDVLCRVDYPI</sequence>
<dbReference type="Proteomes" id="UP001187471">
    <property type="component" value="Unassembled WGS sequence"/>
</dbReference>
<dbReference type="InterPro" id="IPR007700">
    <property type="entry name" value="DUF668"/>
</dbReference>
<reference evidence="3" key="1">
    <citation type="submission" date="2022-12" db="EMBL/GenBank/DDBJ databases">
        <title>Draft genome assemblies for two species of Escallonia (Escalloniales).</title>
        <authorList>
            <person name="Chanderbali A."/>
            <person name="Dervinis C."/>
            <person name="Anghel I."/>
            <person name="Soltis D."/>
            <person name="Soltis P."/>
            <person name="Zapata F."/>
        </authorList>
    </citation>
    <scope>NUCLEOTIDE SEQUENCE</scope>
    <source>
        <strain evidence="3">UCBG92.1500</strain>
        <tissue evidence="3">Leaf</tissue>
    </source>
</reference>
<feature type="region of interest" description="Disordered" evidence="1">
    <location>
        <begin position="653"/>
        <end position="677"/>
    </location>
</feature>
<dbReference type="PANTHER" id="PTHR31730:SF2">
    <property type="entry name" value="PROTEIN PSK SIMULATOR 3"/>
    <property type="match status" value="1"/>
</dbReference>
<dbReference type="AlphaFoldDB" id="A0AA88QQG7"/>